<evidence type="ECO:0000313" key="1">
    <source>
        <dbReference type="EMBL" id="TKK59124.1"/>
    </source>
</evidence>
<comment type="caution">
    <text evidence="1">The sequence shown here is derived from an EMBL/GenBank/DDBJ whole genome shotgun (WGS) entry which is preliminary data.</text>
</comment>
<dbReference type="AlphaFoldDB" id="A0A1G1SCN0"/>
<evidence type="ECO:0000313" key="2">
    <source>
        <dbReference type="Proteomes" id="UP000305511"/>
    </source>
</evidence>
<reference evidence="1 2" key="1">
    <citation type="submission" date="2019-02" db="EMBL/GenBank/DDBJ databases">
        <title>Bacteria dissemination in different level of health care in South Africa: the effectiveness of infections prevention and control.</title>
        <authorList>
            <person name="Shobo C."/>
            <person name="Amoako D.G."/>
            <person name="Allam M."/>
            <person name="Ismail A."/>
            <person name="Bester L.A."/>
            <person name="Essack S.Y."/>
        </authorList>
    </citation>
    <scope>NUCLEOTIDE SEQUENCE [LARGE SCALE GENOMIC DNA]</scope>
    <source>
        <strain evidence="1 2">2SIL2</strain>
    </source>
</reference>
<sequence length="438" mass="48807">MSNDEITTETLAKAIDSTKETVQLNSDTVALEIQDKTQDFKIIHKAASTQSSQLNAMAIAPLDDQGKPDYNNVAVVYAGTNSFGDEGKKGFETAGTAFVGGLSEEYQEAEKFLKQTQQKIASQNGTITDVAGFSQSGGYMMKMAGKYGQEMGFRTTSFDDWGRNQFERLTTSEKQWLQENPEFLIRYQNDSWAALSGRDSKYGTISSISGVGEHNTLANYFDGDDLDLDRLAKDGIFAPNMTLEQVKLAAKVWAKKNGDWDPTTNNEAEAKKRVQEYLELYGEFAQTNANLEKLKSGTDKAIRSLHTKIASASGGQKIKLRADLALQVANQARTIGEEAEKLLKQSQQDTEQALAEISKEILTSANEIRQYLSYSEVQAMIAPYEKSRLWDEAQASHNRKQVQQYNQKLMTFSEKLTTAAKNIQEYDRQAGNQLFAQK</sequence>
<protein>
    <submittedName>
        <fullName evidence="1">Uncharacterized protein</fullName>
    </submittedName>
</protein>
<name>A0A1G1SCN0_ENTFL</name>
<gene>
    <name evidence="1" type="ORF">EY666_19095</name>
</gene>
<accession>A0A1G1SCN0</accession>
<dbReference type="Proteomes" id="UP000305511">
    <property type="component" value="Unassembled WGS sequence"/>
</dbReference>
<dbReference type="EMBL" id="SIYF01000710">
    <property type="protein sequence ID" value="TKK59124.1"/>
    <property type="molecule type" value="Genomic_DNA"/>
</dbReference>
<organism evidence="1 2">
    <name type="scientific">Enterococcus faecalis</name>
    <name type="common">Streptococcus faecalis</name>
    <dbReference type="NCBI Taxonomy" id="1351"/>
    <lineage>
        <taxon>Bacteria</taxon>
        <taxon>Bacillati</taxon>
        <taxon>Bacillota</taxon>
        <taxon>Bacilli</taxon>
        <taxon>Lactobacillales</taxon>
        <taxon>Enterococcaceae</taxon>
        <taxon>Enterococcus</taxon>
    </lineage>
</organism>
<dbReference type="RefSeq" id="WP_010707320.1">
    <property type="nucleotide sequence ID" value="NZ_CABGIW010000002.1"/>
</dbReference>
<proteinExistence type="predicted"/>